<evidence type="ECO:0000313" key="1">
    <source>
        <dbReference type="EMBL" id="VUX54866.1"/>
    </source>
</evidence>
<organism evidence="1">
    <name type="scientific">uncultured Woeseiaceae bacterium</name>
    <dbReference type="NCBI Taxonomy" id="1983305"/>
    <lineage>
        <taxon>Bacteria</taxon>
        <taxon>Pseudomonadati</taxon>
        <taxon>Pseudomonadota</taxon>
        <taxon>Gammaproteobacteria</taxon>
        <taxon>Woeseiales</taxon>
        <taxon>Woeseiaceae</taxon>
        <taxon>environmental samples</taxon>
    </lineage>
</organism>
<reference evidence="1" key="1">
    <citation type="submission" date="2019-07" db="EMBL/GenBank/DDBJ databases">
        <authorList>
            <person name="Weber M."/>
            <person name="Kostadinov I."/>
            <person name="Kostadinov D I."/>
        </authorList>
    </citation>
    <scope>NUCLEOTIDE SEQUENCE</scope>
    <source>
        <strain evidence="1">Gfbio:sag-sample-b02:053724c1-46a9-4a36-b237-ea2bf867836b</strain>
    </source>
</reference>
<gene>
    <name evidence="1" type="ORF">JTBB02_V1_10045</name>
</gene>
<sequence>MAVNDVVALTLSSSFVAGLDGFRGGLAWRSSASALFAQGGALPVALDVELEDSRVMDQAIDSGERHGRIGKDLVPLAKRLVGGDQDRAVFIACADEFEQDTGFGLIFGDVGEIVE</sequence>
<accession>A0A7D9H3M6</accession>
<dbReference type="AlphaFoldDB" id="A0A7D9H3M6"/>
<name>A0A7D9H3M6_9GAMM</name>
<protein>
    <submittedName>
        <fullName evidence="1">Uncharacterized protein</fullName>
    </submittedName>
</protein>
<proteinExistence type="predicted"/>
<dbReference type="EMBL" id="LR633966">
    <property type="protein sequence ID" value="VUX54866.1"/>
    <property type="molecule type" value="Genomic_DNA"/>
</dbReference>